<dbReference type="Pfam" id="PF06629">
    <property type="entry name" value="MipA"/>
    <property type="match status" value="1"/>
</dbReference>
<dbReference type="PANTHER" id="PTHR38776:SF1">
    <property type="entry name" value="MLTA-INTERACTING PROTEIN-RELATED"/>
    <property type="match status" value="1"/>
</dbReference>
<dbReference type="EMBL" id="CP001654">
    <property type="protein sequence ID" value="ACS86898.1"/>
    <property type="molecule type" value="Genomic_DNA"/>
</dbReference>
<dbReference type="HOGENOM" id="CLU_062990_0_0_6"/>
<dbReference type="PANTHER" id="PTHR38776">
    <property type="entry name" value="MLTA-INTERACTING PROTEIN-RELATED"/>
    <property type="match status" value="1"/>
</dbReference>
<evidence type="ECO:0000256" key="3">
    <source>
        <dbReference type="ARBA" id="ARBA00022729"/>
    </source>
</evidence>
<accession>C6CCQ5</accession>
<name>C6CCQ5_MUSP7</name>
<dbReference type="STRING" id="579405.Dd703_3134"/>
<evidence type="ECO:0000256" key="4">
    <source>
        <dbReference type="ARBA" id="ARBA00023136"/>
    </source>
</evidence>
<dbReference type="AlphaFoldDB" id="C6CCQ5"/>
<evidence type="ECO:0000313" key="7">
    <source>
        <dbReference type="EMBL" id="ACS86898.1"/>
    </source>
</evidence>
<keyword evidence="5" id="KW-0998">Cell outer membrane</keyword>
<dbReference type="RefSeq" id="WP_015854798.1">
    <property type="nucleotide sequence ID" value="NC_012880.1"/>
</dbReference>
<organism evidence="7 8">
    <name type="scientific">Musicola paradisiaca (strain Ech703)</name>
    <name type="common">Dickeya paradisiaca</name>
    <name type="synonym">Dickeya dadantii</name>
    <dbReference type="NCBI Taxonomy" id="579405"/>
    <lineage>
        <taxon>Bacteria</taxon>
        <taxon>Pseudomonadati</taxon>
        <taxon>Pseudomonadota</taxon>
        <taxon>Gammaproteobacteria</taxon>
        <taxon>Enterobacterales</taxon>
        <taxon>Pectobacteriaceae</taxon>
        <taxon>Musicola</taxon>
    </lineage>
</organism>
<evidence type="ECO:0000256" key="2">
    <source>
        <dbReference type="ARBA" id="ARBA00005722"/>
    </source>
</evidence>
<comment type="similarity">
    <text evidence="2">Belongs to the MipA/OmpV family.</text>
</comment>
<keyword evidence="8" id="KW-1185">Reference proteome</keyword>
<evidence type="ECO:0000256" key="6">
    <source>
        <dbReference type="SAM" id="SignalP"/>
    </source>
</evidence>
<comment type="subcellular location">
    <subcellularLocation>
        <location evidence="1">Cell outer membrane</location>
    </subcellularLocation>
</comment>
<dbReference type="GO" id="GO:0009279">
    <property type="term" value="C:cell outer membrane"/>
    <property type="evidence" value="ECO:0007669"/>
    <property type="project" value="UniProtKB-SubCell"/>
</dbReference>
<gene>
    <name evidence="7" type="ordered locus">Dd703_3134</name>
</gene>
<sequence>MQYFPVFITAIFCLNTGIAQADDNNPAEQDGVTVGLASRYAPRYSGASDYYWNPLPVFQARQGAFFADTDKGIGYDLQVGGFYLEQTLGYSFGRTDSNSSWRDGSHRLQGMGTIDGALNTGIEIGWQFSDRLSVAAKAILPLTDSQGGQYQGSITDIFFKNQDDSLGFQASLLFGDARYNTLFYGVSSAQSQRSGYRAYRPGGGLYGQSLALFWTHQFDRSWAVSLIAGYTRLNDKVSDSPIVYRANQGDGTIAVTYRF</sequence>
<proteinExistence type="inferred from homology"/>
<keyword evidence="4" id="KW-0472">Membrane</keyword>
<evidence type="ECO:0000256" key="1">
    <source>
        <dbReference type="ARBA" id="ARBA00004442"/>
    </source>
</evidence>
<dbReference type="KEGG" id="dda:Dd703_3134"/>
<feature type="signal peptide" evidence="6">
    <location>
        <begin position="1"/>
        <end position="21"/>
    </location>
</feature>
<dbReference type="InterPro" id="IPR010583">
    <property type="entry name" value="MipA"/>
</dbReference>
<reference evidence="7" key="1">
    <citation type="submission" date="2009-06" db="EMBL/GenBank/DDBJ databases">
        <title>Complete sequence of Dickeya dadantii Ech703.</title>
        <authorList>
            <consortium name="US DOE Joint Genome Institute"/>
            <person name="Lucas S."/>
            <person name="Copeland A."/>
            <person name="Lapidus A."/>
            <person name="Glavina del Rio T."/>
            <person name="Dalin E."/>
            <person name="Tice H."/>
            <person name="Bruce D."/>
            <person name="Goodwin L."/>
            <person name="Pitluck S."/>
            <person name="Chertkov O."/>
            <person name="Brettin T."/>
            <person name="Detter J.C."/>
            <person name="Han C."/>
            <person name="Larimer F."/>
            <person name="Land M."/>
            <person name="Hauser L."/>
            <person name="Kyrpides N."/>
            <person name="Mikhailova N."/>
            <person name="Balakrishnan V."/>
            <person name="Glasner J."/>
            <person name="Perna N.T."/>
        </authorList>
    </citation>
    <scope>NUCLEOTIDE SEQUENCE [LARGE SCALE GENOMIC DNA]</scope>
    <source>
        <strain evidence="7">Ech703</strain>
    </source>
</reference>
<feature type="chain" id="PRO_5002960412" evidence="6">
    <location>
        <begin position="22"/>
        <end position="259"/>
    </location>
</feature>
<evidence type="ECO:0000256" key="5">
    <source>
        <dbReference type="ARBA" id="ARBA00023237"/>
    </source>
</evidence>
<protein>
    <submittedName>
        <fullName evidence="7">MltA-interacting MipA family protein</fullName>
    </submittedName>
</protein>
<dbReference type="Proteomes" id="UP000002734">
    <property type="component" value="Chromosome"/>
</dbReference>
<keyword evidence="3 6" id="KW-0732">Signal</keyword>
<evidence type="ECO:0000313" key="8">
    <source>
        <dbReference type="Proteomes" id="UP000002734"/>
    </source>
</evidence>
<dbReference type="eggNOG" id="COG3713">
    <property type="taxonomic scope" value="Bacteria"/>
</dbReference>